<comment type="similarity">
    <text evidence="1">Belongs to the FAH family.</text>
</comment>
<reference evidence="4 5" key="1">
    <citation type="submission" date="2018-03" db="EMBL/GenBank/DDBJ databases">
        <title>Genomic Encyclopedia of Type Strains, Phase III (KMG-III): the genomes of soil and plant-associated and newly described type strains.</title>
        <authorList>
            <person name="Whitman W."/>
        </authorList>
    </citation>
    <scope>NUCLEOTIDE SEQUENCE [LARGE SCALE GENOMIC DNA]</scope>
    <source>
        <strain evidence="4 5">CGMCC 1.07653</strain>
    </source>
</reference>
<dbReference type="GO" id="GO:0018800">
    <property type="term" value="F:5-oxopent-3-ene-1,2,5-tricarboxylate decarboxylase activity"/>
    <property type="evidence" value="ECO:0007669"/>
    <property type="project" value="InterPro"/>
</dbReference>
<keyword evidence="5" id="KW-1185">Reference proteome</keyword>
<comment type="caution">
    <text evidence="4">The sequence shown here is derived from an EMBL/GenBank/DDBJ whole genome shotgun (WGS) entry which is preliminary data.</text>
</comment>
<dbReference type="GO" id="GO:0008704">
    <property type="term" value="F:5-carboxymethyl-2-hydroxymuconate delta-isomerase activity"/>
    <property type="evidence" value="ECO:0007669"/>
    <property type="project" value="InterPro"/>
</dbReference>
<dbReference type="RefSeq" id="WP_106588041.1">
    <property type="nucleotide sequence ID" value="NZ_PYAV01000004.1"/>
</dbReference>
<dbReference type="InterPro" id="IPR036663">
    <property type="entry name" value="Fumarylacetoacetase_C_sf"/>
</dbReference>
<dbReference type="PANTHER" id="PTHR42796">
    <property type="entry name" value="FUMARYLACETOACETATE HYDROLASE DOMAIN-CONTAINING PROTEIN 2A-RELATED"/>
    <property type="match status" value="1"/>
</dbReference>
<dbReference type="InterPro" id="IPR051121">
    <property type="entry name" value="FAH"/>
</dbReference>
<dbReference type="GO" id="GO:0046872">
    <property type="term" value="F:metal ion binding"/>
    <property type="evidence" value="ECO:0007669"/>
    <property type="project" value="UniProtKB-KW"/>
</dbReference>
<dbReference type="EMBL" id="PYAV01000004">
    <property type="protein sequence ID" value="PSL48468.1"/>
    <property type="molecule type" value="Genomic_DNA"/>
</dbReference>
<dbReference type="PANTHER" id="PTHR42796:SF4">
    <property type="entry name" value="FUMARYLACETOACETATE HYDROLASE DOMAIN-CONTAINING PROTEIN 2A"/>
    <property type="match status" value="1"/>
</dbReference>
<evidence type="ECO:0000259" key="3">
    <source>
        <dbReference type="Pfam" id="PF01557"/>
    </source>
</evidence>
<feature type="domain" description="Fumarylacetoacetase-like C-terminal" evidence="3">
    <location>
        <begin position="47"/>
        <end position="251"/>
    </location>
</feature>
<proteinExistence type="inferred from homology"/>
<dbReference type="OrthoDB" id="9805307at2"/>
<dbReference type="AlphaFoldDB" id="A0A2P8HQI1"/>
<dbReference type="Gene3D" id="3.90.850.10">
    <property type="entry name" value="Fumarylacetoacetase-like, C-terminal domain"/>
    <property type="match status" value="1"/>
</dbReference>
<evidence type="ECO:0000256" key="1">
    <source>
        <dbReference type="ARBA" id="ARBA00010211"/>
    </source>
</evidence>
<gene>
    <name evidence="4" type="ORF">B0H94_10468</name>
</gene>
<sequence>MMKSKAYFSDSKIPVQVNVDPDQNELIYQNDRYKKHDVTFNAPISGTVYGAALNFKDTLENYKHAFEQEPYKAPPEAPVMYIKPINTITAEKASIPLPNHESYLQTGPSLGVVFNETATQVTKEEAFNYIKGYTVINDLSIPHESVHRPAIKEKARDKFCPAGPWLIQADQINNPDDLDIYVYINGELKMSHSTSNLVRSIPQLIADITAFMTFYAGDTLIVGVPDNAPTAQAGDEVTVHVQEVGSLTNTITSES</sequence>
<evidence type="ECO:0000313" key="5">
    <source>
        <dbReference type="Proteomes" id="UP000242310"/>
    </source>
</evidence>
<dbReference type="SUPFAM" id="SSF56529">
    <property type="entry name" value="FAH"/>
    <property type="match status" value="1"/>
</dbReference>
<dbReference type="GO" id="GO:0044281">
    <property type="term" value="P:small molecule metabolic process"/>
    <property type="evidence" value="ECO:0007669"/>
    <property type="project" value="UniProtKB-ARBA"/>
</dbReference>
<dbReference type="Proteomes" id="UP000242310">
    <property type="component" value="Unassembled WGS sequence"/>
</dbReference>
<protein>
    <submittedName>
        <fullName evidence="4">5-carboxy-2-oxohept-3-enedioate decarboxylase HpaG1 subunit</fullName>
    </submittedName>
</protein>
<evidence type="ECO:0000313" key="4">
    <source>
        <dbReference type="EMBL" id="PSL48468.1"/>
    </source>
</evidence>
<evidence type="ECO:0000256" key="2">
    <source>
        <dbReference type="ARBA" id="ARBA00022723"/>
    </source>
</evidence>
<keyword evidence="2" id="KW-0479">Metal-binding</keyword>
<accession>A0A2P8HQI1</accession>
<dbReference type="InterPro" id="IPR011234">
    <property type="entry name" value="Fumarylacetoacetase-like_C"/>
</dbReference>
<dbReference type="InterPro" id="IPR012686">
    <property type="entry name" value="HPA_isomer/decarb_N"/>
</dbReference>
<name>A0A2P8HQI1_9BACI</name>
<organism evidence="4 5">
    <name type="scientific">Salsuginibacillus halophilus</name>
    <dbReference type="NCBI Taxonomy" id="517424"/>
    <lineage>
        <taxon>Bacteria</taxon>
        <taxon>Bacillati</taxon>
        <taxon>Bacillota</taxon>
        <taxon>Bacilli</taxon>
        <taxon>Bacillales</taxon>
        <taxon>Bacillaceae</taxon>
        <taxon>Salsuginibacillus</taxon>
    </lineage>
</organism>
<dbReference type="NCBIfam" id="TIGR02305">
    <property type="entry name" value="HpaG-N-term"/>
    <property type="match status" value="1"/>
</dbReference>
<dbReference type="Pfam" id="PF01557">
    <property type="entry name" value="FAA_hydrolase"/>
    <property type="match status" value="1"/>
</dbReference>